<evidence type="ECO:0000313" key="2">
    <source>
        <dbReference type="Proteomes" id="UP000186104"/>
    </source>
</evidence>
<gene>
    <name evidence="1" type="ORF">BJL86_2978</name>
</gene>
<organism evidence="1 2">
    <name type="scientific">Dietzia timorensis</name>
    <dbReference type="NCBI Taxonomy" id="499555"/>
    <lineage>
        <taxon>Bacteria</taxon>
        <taxon>Bacillati</taxon>
        <taxon>Actinomycetota</taxon>
        <taxon>Actinomycetes</taxon>
        <taxon>Mycobacteriales</taxon>
        <taxon>Dietziaceae</taxon>
        <taxon>Dietzia</taxon>
    </lineage>
</organism>
<evidence type="ECO:0008006" key="3">
    <source>
        <dbReference type="Google" id="ProtNLM"/>
    </source>
</evidence>
<dbReference type="InterPro" id="IPR023393">
    <property type="entry name" value="START-like_dom_sf"/>
</dbReference>
<reference evidence="1 2" key="1">
    <citation type="submission" date="2016-06" db="EMBL/GenBank/DDBJ databases">
        <title>Complete genome sequence of a saline-alkali tolerant type strain Dietzia timorensis ID05-A0528T.</title>
        <authorList>
            <person name="Wu X."/>
        </authorList>
    </citation>
    <scope>NUCLEOTIDE SEQUENCE [LARGE SCALE GENOMIC DNA]</scope>
    <source>
        <strain evidence="1 2">ID05-A0528</strain>
    </source>
</reference>
<dbReference type="STRING" id="499555.BJL86_2978"/>
<dbReference type="Gene3D" id="3.30.530.20">
    <property type="match status" value="1"/>
</dbReference>
<dbReference type="AlphaFoldDB" id="A0A173LQQ2"/>
<dbReference type="SUPFAM" id="SSF55961">
    <property type="entry name" value="Bet v1-like"/>
    <property type="match status" value="1"/>
</dbReference>
<dbReference type="RefSeq" id="WP_067477334.1">
    <property type="nucleotide sequence ID" value="NZ_CP015961.1"/>
</dbReference>
<protein>
    <recommendedName>
        <fullName evidence="3">Polyketide cyclase</fullName>
    </recommendedName>
</protein>
<dbReference type="EMBL" id="CP015961">
    <property type="protein sequence ID" value="ANI93737.1"/>
    <property type="molecule type" value="Genomic_DNA"/>
</dbReference>
<dbReference type="KEGG" id="dtm:BJL86_2978"/>
<dbReference type="Pfam" id="PF10604">
    <property type="entry name" value="Polyketide_cyc2"/>
    <property type="match status" value="1"/>
</dbReference>
<accession>A0A173LQQ2</accession>
<name>A0A173LQQ2_9ACTN</name>
<dbReference type="Proteomes" id="UP000186104">
    <property type="component" value="Chromosome"/>
</dbReference>
<evidence type="ECO:0000313" key="1">
    <source>
        <dbReference type="EMBL" id="ANI93737.1"/>
    </source>
</evidence>
<keyword evidence="2" id="KW-1185">Reference proteome</keyword>
<dbReference type="InterPro" id="IPR019587">
    <property type="entry name" value="Polyketide_cyclase/dehydratase"/>
</dbReference>
<dbReference type="OrthoDB" id="6624781at2"/>
<sequence length="153" mass="16807">MAADSQDGADRIVRAKRTISAPAARIFELIADPAKQPDWDGNDNLAEAAEGQRVRSVGDVFTMTITKGVDRANEAVEFAEGELIAWRPSVPGEPAPGHLWRWEIADLGDGTCDVIHTYDWTDLTDTARMERAAATTSEWLERSIDRLAAVAER</sequence>
<proteinExistence type="predicted"/>